<protein>
    <submittedName>
        <fullName evidence="2">Uncharacterized protein</fullName>
    </submittedName>
</protein>
<reference evidence="2 3" key="1">
    <citation type="submission" date="2018-01" db="EMBL/GenBank/DDBJ databases">
        <authorList>
            <person name="Gaut B.S."/>
            <person name="Morton B.R."/>
            <person name="Clegg M.T."/>
            <person name="Duvall M.R."/>
        </authorList>
    </citation>
    <scope>NUCLEOTIDE SEQUENCE [LARGE SCALE GENOMIC DNA]</scope>
    <source>
        <strain evidence="2">Cupriavidus taiwanensis cmp 52</strain>
    </source>
</reference>
<evidence type="ECO:0000313" key="3">
    <source>
        <dbReference type="Proteomes" id="UP000256805"/>
    </source>
</evidence>
<dbReference type="EMBL" id="OVTA01000098">
    <property type="protein sequence ID" value="SPS02809.1"/>
    <property type="molecule type" value="Genomic_DNA"/>
</dbReference>
<organism evidence="2 3">
    <name type="scientific">Cupriavidus taiwanensis</name>
    <dbReference type="NCBI Taxonomy" id="164546"/>
    <lineage>
        <taxon>Bacteria</taxon>
        <taxon>Pseudomonadati</taxon>
        <taxon>Pseudomonadota</taxon>
        <taxon>Betaproteobacteria</taxon>
        <taxon>Burkholderiales</taxon>
        <taxon>Burkholderiaceae</taxon>
        <taxon>Cupriavidus</taxon>
    </lineage>
</organism>
<evidence type="ECO:0000256" key="1">
    <source>
        <dbReference type="SAM" id="MobiDB-lite"/>
    </source>
</evidence>
<dbReference type="Proteomes" id="UP000256805">
    <property type="component" value="Unassembled WGS sequence"/>
</dbReference>
<proteinExistence type="predicted"/>
<accession>A0A375JD12</accession>
<sequence length="25" mass="2931">MTHKRKCGRPARDSKGRFKREAMAI</sequence>
<feature type="compositionally biased region" description="Basic and acidic residues" evidence="1">
    <location>
        <begin position="10"/>
        <end position="25"/>
    </location>
</feature>
<dbReference type="AlphaFoldDB" id="A0A375JD12"/>
<gene>
    <name evidence="2" type="ORF">CBM2634_U330002</name>
</gene>
<evidence type="ECO:0000313" key="2">
    <source>
        <dbReference type="EMBL" id="SPS02809.1"/>
    </source>
</evidence>
<feature type="region of interest" description="Disordered" evidence="1">
    <location>
        <begin position="1"/>
        <end position="25"/>
    </location>
</feature>
<name>A0A375JD12_9BURK</name>